<dbReference type="Gene3D" id="3.40.640.10">
    <property type="entry name" value="Type I PLP-dependent aspartate aminotransferase-like (Major domain)"/>
    <property type="match status" value="1"/>
</dbReference>
<evidence type="ECO:0000256" key="6">
    <source>
        <dbReference type="ARBA" id="ARBA00022679"/>
    </source>
</evidence>
<evidence type="ECO:0000256" key="9">
    <source>
        <dbReference type="ARBA" id="ARBA00047630"/>
    </source>
</evidence>
<name>H4GJY6_9LACO</name>
<gene>
    <name evidence="11" type="primary">serC</name>
    <name evidence="14" type="ORF">PS3_12415</name>
</gene>
<dbReference type="InterPro" id="IPR015422">
    <property type="entry name" value="PyrdxlP-dep_Trfase_small"/>
</dbReference>
<comment type="catalytic activity">
    <reaction evidence="9 11">
        <text>4-(phosphooxy)-L-threonine + 2-oxoglutarate = (R)-3-hydroxy-2-oxo-4-phosphooxybutanoate + L-glutamate</text>
        <dbReference type="Rhea" id="RHEA:16573"/>
        <dbReference type="ChEBI" id="CHEBI:16810"/>
        <dbReference type="ChEBI" id="CHEBI:29985"/>
        <dbReference type="ChEBI" id="CHEBI:58452"/>
        <dbReference type="ChEBI" id="CHEBI:58538"/>
        <dbReference type="EC" id="2.6.1.52"/>
    </reaction>
</comment>
<dbReference type="OrthoDB" id="9809412at2"/>
<feature type="binding site" evidence="11">
    <location>
        <position position="172"/>
    </location>
    <ligand>
        <name>pyridoxal 5'-phosphate</name>
        <dbReference type="ChEBI" id="CHEBI:597326"/>
    </ligand>
</feature>
<keyword evidence="4 11" id="KW-0032">Aminotransferase</keyword>
<dbReference type="GO" id="GO:0030170">
    <property type="term" value="F:pyridoxal phosphate binding"/>
    <property type="evidence" value="ECO:0007669"/>
    <property type="project" value="UniProtKB-UniRule"/>
</dbReference>
<dbReference type="GO" id="GO:0006564">
    <property type="term" value="P:L-serine biosynthetic process"/>
    <property type="evidence" value="ECO:0007669"/>
    <property type="project" value="UniProtKB-UniRule"/>
</dbReference>
<dbReference type="Gene3D" id="3.90.1150.10">
    <property type="entry name" value="Aspartate Aminotransferase, domain 1"/>
    <property type="match status" value="1"/>
</dbReference>
<keyword evidence="7 11" id="KW-0663">Pyridoxal phosphate</keyword>
<feature type="binding site" evidence="11">
    <location>
        <position position="102"/>
    </location>
    <ligand>
        <name>pyridoxal 5'-phosphate</name>
        <dbReference type="ChEBI" id="CHEBI:597326"/>
    </ligand>
</feature>
<comment type="function">
    <text evidence="1 11">Catalyzes the reversible conversion of 3-phosphohydroxypyruvate to phosphoserine and of 3-hydroxy-2-oxo-4-phosphonooxybutanoate to phosphohydroxythreonine.</text>
</comment>
<dbReference type="PATRIC" id="fig|1144300.3.peg.1190"/>
<feature type="binding site" evidence="11">
    <location>
        <begin position="236"/>
        <end position="237"/>
    </location>
    <ligand>
        <name>pyridoxal 5'-phosphate</name>
        <dbReference type="ChEBI" id="CHEBI:597326"/>
    </ligand>
</feature>
<evidence type="ECO:0000256" key="8">
    <source>
        <dbReference type="ARBA" id="ARBA00023299"/>
    </source>
</evidence>
<dbReference type="GO" id="GO:0005737">
    <property type="term" value="C:cytoplasm"/>
    <property type="evidence" value="ECO:0007669"/>
    <property type="project" value="UniProtKB-SubCell"/>
</dbReference>
<dbReference type="InterPro" id="IPR015421">
    <property type="entry name" value="PyrdxlP-dep_Trfase_major"/>
</dbReference>
<dbReference type="PANTHER" id="PTHR43247">
    <property type="entry name" value="PHOSPHOSERINE AMINOTRANSFERASE"/>
    <property type="match status" value="1"/>
</dbReference>
<reference evidence="14 15" key="1">
    <citation type="journal article" date="2013" name="Genome Announc.">
        <title>Genome Sequence of Lactobacillus gastricus PS3, a Strain Isolated from Human Milk.</title>
        <authorList>
            <person name="Martin V."/>
            <person name="Cardenas N."/>
            <person name="Jimenez E."/>
            <person name="Maldonado A."/>
            <person name="Rodriguez J.M."/>
            <person name="Fernandez L."/>
        </authorList>
    </citation>
    <scope>NUCLEOTIDE SEQUENCE [LARGE SCALE GENOMIC DNA]</scope>
    <source>
        <strain evidence="14 15">PS3</strain>
    </source>
</reference>
<evidence type="ECO:0000256" key="10">
    <source>
        <dbReference type="ARBA" id="ARBA00049007"/>
    </source>
</evidence>
<dbReference type="EMBL" id="AICN01000051">
    <property type="protein sequence ID" value="EHS86003.1"/>
    <property type="molecule type" value="Genomic_DNA"/>
</dbReference>
<comment type="catalytic activity">
    <reaction evidence="10 11 12">
        <text>O-phospho-L-serine + 2-oxoglutarate = 3-phosphooxypyruvate + L-glutamate</text>
        <dbReference type="Rhea" id="RHEA:14329"/>
        <dbReference type="ChEBI" id="CHEBI:16810"/>
        <dbReference type="ChEBI" id="CHEBI:18110"/>
        <dbReference type="ChEBI" id="CHEBI:29985"/>
        <dbReference type="ChEBI" id="CHEBI:57524"/>
        <dbReference type="EC" id="2.6.1.52"/>
    </reaction>
</comment>
<dbReference type="InterPro" id="IPR020578">
    <property type="entry name" value="Aminotrans_V_PyrdxlP_BS"/>
</dbReference>
<evidence type="ECO:0000313" key="15">
    <source>
        <dbReference type="Proteomes" id="UP000004567"/>
    </source>
</evidence>
<feature type="binding site" evidence="11">
    <location>
        <position position="42"/>
    </location>
    <ligand>
        <name>L-glutamate</name>
        <dbReference type="ChEBI" id="CHEBI:29985"/>
    </ligand>
</feature>
<dbReference type="HAMAP" id="MF_00160">
    <property type="entry name" value="SerC_aminotrans_5"/>
    <property type="match status" value="1"/>
</dbReference>
<comment type="cofactor">
    <cofactor evidence="11">
        <name>pyridoxal 5'-phosphate</name>
        <dbReference type="ChEBI" id="CHEBI:597326"/>
    </cofactor>
    <text evidence="11">Binds 1 pyridoxal phosphate per subunit.</text>
</comment>
<feature type="binding site" evidence="11">
    <location>
        <position position="195"/>
    </location>
    <ligand>
        <name>pyridoxal 5'-phosphate</name>
        <dbReference type="ChEBI" id="CHEBI:597326"/>
    </ligand>
</feature>
<dbReference type="NCBIfam" id="TIGR01364">
    <property type="entry name" value="serC_1"/>
    <property type="match status" value="1"/>
</dbReference>
<dbReference type="InterPro" id="IPR000192">
    <property type="entry name" value="Aminotrans_V_dom"/>
</dbReference>
<dbReference type="InterPro" id="IPR022278">
    <property type="entry name" value="Pser_aminoTfrase"/>
</dbReference>
<dbReference type="AlphaFoldDB" id="H4GJY6"/>
<evidence type="ECO:0000256" key="3">
    <source>
        <dbReference type="ARBA" id="ARBA00006904"/>
    </source>
</evidence>
<dbReference type="Pfam" id="PF00266">
    <property type="entry name" value="Aminotran_5"/>
    <property type="match status" value="1"/>
</dbReference>
<evidence type="ECO:0000256" key="5">
    <source>
        <dbReference type="ARBA" id="ARBA00022605"/>
    </source>
</evidence>
<keyword evidence="11" id="KW-0963">Cytoplasm</keyword>
<dbReference type="FunFam" id="3.40.640.10:FF:000010">
    <property type="entry name" value="Phosphoserine aminotransferase"/>
    <property type="match status" value="1"/>
</dbReference>
<comment type="pathway">
    <text evidence="2 11 12">Amino-acid biosynthesis; L-serine biosynthesis; L-serine from 3-phospho-D-glycerate: step 2/3.</text>
</comment>
<dbReference type="UniPathway" id="UPA00135">
    <property type="reaction ID" value="UER00197"/>
</dbReference>
<proteinExistence type="inferred from homology"/>
<evidence type="ECO:0000256" key="7">
    <source>
        <dbReference type="ARBA" id="ARBA00022898"/>
    </source>
</evidence>
<evidence type="ECO:0000259" key="13">
    <source>
        <dbReference type="Pfam" id="PF00266"/>
    </source>
</evidence>
<evidence type="ECO:0000256" key="4">
    <source>
        <dbReference type="ARBA" id="ARBA00022576"/>
    </source>
</evidence>
<comment type="caution">
    <text evidence="14">The sequence shown here is derived from an EMBL/GenBank/DDBJ whole genome shotgun (WGS) entry which is preliminary data.</text>
</comment>
<sequence>MDKVYNFSAGPATLPHEVVLKAQAELLSFKDSRMSVMEISHRSDLYTTMASEAEQDLRDLMQIPDNYEVLFLQGGATQLFYTLPLNFANQVHRVGYINTGHWSERAEEEARYVSGLAVEEVGSSADQHFTELVHHVTLNGDYDFIHLTTNNTIEGTMYRDLPGLNGKTLVADLSSNFLGQEYNVNDFGIIYAGAQKNSGIAGLTVAIVRKDLLEQVPDLPAMLSFSKQAAKHSALNTPPVFAIYMAGLVFKWIKEQGGVAAMQKRNEAKAQLLYEFLDSSNLFRNPVVSADRSTMNIPFVTGDTDLDALCVQEATKQGLMSLKGHKSVGGLRASLYNAMTIDGVQALVKFLEEFEKEHGGK</sequence>
<dbReference type="FunFam" id="3.90.1150.10:FF:000006">
    <property type="entry name" value="Phosphoserine aminotransferase"/>
    <property type="match status" value="1"/>
</dbReference>
<feature type="binding site" evidence="11">
    <location>
        <position position="152"/>
    </location>
    <ligand>
        <name>pyridoxal 5'-phosphate</name>
        <dbReference type="ChEBI" id="CHEBI:597326"/>
    </ligand>
</feature>
<keyword evidence="8 11" id="KW-0718">Serine biosynthesis</keyword>
<dbReference type="SUPFAM" id="SSF53383">
    <property type="entry name" value="PLP-dependent transferases"/>
    <property type="match status" value="1"/>
</dbReference>
<feature type="modified residue" description="N6-(pyridoxal phosphate)lysine" evidence="11">
    <location>
        <position position="196"/>
    </location>
</feature>
<dbReference type="PANTHER" id="PTHR43247:SF1">
    <property type="entry name" value="PHOSPHOSERINE AMINOTRANSFERASE"/>
    <property type="match status" value="1"/>
</dbReference>
<protein>
    <recommendedName>
        <fullName evidence="11">Phosphoserine aminotransferase</fullName>
        <ecNumber evidence="11">2.6.1.52</ecNumber>
    </recommendedName>
    <alternativeName>
        <fullName evidence="11">Phosphohydroxythreonine aminotransferase</fullName>
        <shortName evidence="11">PSAT</shortName>
    </alternativeName>
</protein>
<keyword evidence="5 11" id="KW-0028">Amino-acid biosynthesis</keyword>
<dbReference type="PIRSF" id="PIRSF000525">
    <property type="entry name" value="SerC"/>
    <property type="match status" value="1"/>
</dbReference>
<comment type="caution">
    <text evidence="11">Lacks conserved residue(s) required for the propagation of feature annotation.</text>
</comment>
<dbReference type="InterPro" id="IPR015424">
    <property type="entry name" value="PyrdxlP-dep_Trfase"/>
</dbReference>
<feature type="domain" description="Aminotransferase class V" evidence="13">
    <location>
        <begin position="4"/>
        <end position="347"/>
    </location>
</feature>
<dbReference type="NCBIfam" id="NF003764">
    <property type="entry name" value="PRK05355.1"/>
    <property type="match status" value="1"/>
</dbReference>
<evidence type="ECO:0000256" key="11">
    <source>
        <dbReference type="HAMAP-Rule" id="MF_00160"/>
    </source>
</evidence>
<evidence type="ECO:0000313" key="14">
    <source>
        <dbReference type="EMBL" id="EHS86003.1"/>
    </source>
</evidence>
<feature type="binding site" evidence="11">
    <location>
        <begin position="76"/>
        <end position="77"/>
    </location>
    <ligand>
        <name>pyridoxal 5'-phosphate</name>
        <dbReference type="ChEBI" id="CHEBI:597326"/>
    </ligand>
</feature>
<dbReference type="EC" id="2.6.1.52" evidence="11"/>
<dbReference type="PROSITE" id="PS00595">
    <property type="entry name" value="AA_TRANSFER_CLASS_5"/>
    <property type="match status" value="1"/>
</dbReference>
<accession>H4GJY6</accession>
<dbReference type="RefSeq" id="WP_007122369.1">
    <property type="nucleotide sequence ID" value="NZ_AICN01000051.1"/>
</dbReference>
<organism evidence="14 15">
    <name type="scientific">Limosilactobacillus gastricus PS3</name>
    <dbReference type="NCBI Taxonomy" id="1144300"/>
    <lineage>
        <taxon>Bacteria</taxon>
        <taxon>Bacillati</taxon>
        <taxon>Bacillota</taxon>
        <taxon>Bacilli</taxon>
        <taxon>Lactobacillales</taxon>
        <taxon>Lactobacillaceae</taxon>
        <taxon>Limosilactobacillus</taxon>
    </lineage>
</organism>
<evidence type="ECO:0000256" key="12">
    <source>
        <dbReference type="RuleBase" id="RU004505"/>
    </source>
</evidence>
<comment type="subunit">
    <text evidence="11">Homodimer.</text>
</comment>
<dbReference type="GO" id="GO:0004648">
    <property type="term" value="F:O-phospho-L-serine:2-oxoglutarate aminotransferase activity"/>
    <property type="evidence" value="ECO:0007669"/>
    <property type="project" value="UniProtKB-UniRule"/>
</dbReference>
<comment type="subcellular location">
    <subcellularLocation>
        <location evidence="11">Cytoplasm</location>
    </subcellularLocation>
</comment>
<evidence type="ECO:0000256" key="2">
    <source>
        <dbReference type="ARBA" id="ARBA00005099"/>
    </source>
</evidence>
<comment type="similarity">
    <text evidence="3 11">Belongs to the class-V pyridoxal-phosphate-dependent aminotransferase family. SerC subfamily.</text>
</comment>
<dbReference type="STRING" id="1144300.PS3_12415"/>
<evidence type="ECO:0000256" key="1">
    <source>
        <dbReference type="ARBA" id="ARBA00003483"/>
    </source>
</evidence>
<keyword evidence="6 11" id="KW-0808">Transferase</keyword>
<dbReference type="Proteomes" id="UP000004567">
    <property type="component" value="Unassembled WGS sequence"/>
</dbReference>